<dbReference type="SUPFAM" id="SSF55729">
    <property type="entry name" value="Acyl-CoA N-acyltransferases (Nat)"/>
    <property type="match status" value="1"/>
</dbReference>
<dbReference type="Proteomes" id="UP000000788">
    <property type="component" value="Chromosome"/>
</dbReference>
<protein>
    <submittedName>
        <fullName evidence="4">Putative acetyltransferase, GNAT family</fullName>
    </submittedName>
</protein>
<evidence type="ECO:0000259" key="3">
    <source>
        <dbReference type="PROSITE" id="PS51186"/>
    </source>
</evidence>
<dbReference type="HOGENOM" id="CLU_086503_3_1_3"/>
<dbReference type="Pfam" id="PF13508">
    <property type="entry name" value="Acetyltransf_7"/>
    <property type="match status" value="1"/>
</dbReference>
<organism evidence="4 5">
    <name type="scientific">Prochlorococcus marinus (strain MIT 9211)</name>
    <dbReference type="NCBI Taxonomy" id="93059"/>
    <lineage>
        <taxon>Bacteria</taxon>
        <taxon>Bacillati</taxon>
        <taxon>Cyanobacteriota</taxon>
        <taxon>Cyanophyceae</taxon>
        <taxon>Synechococcales</taxon>
        <taxon>Prochlorococcaceae</taxon>
        <taxon>Prochlorococcus</taxon>
    </lineage>
</organism>
<dbReference type="PANTHER" id="PTHR43626:SF4">
    <property type="entry name" value="GCN5-RELATED N-ACETYLTRANSFERASE 2, CHLOROPLASTIC"/>
    <property type="match status" value="1"/>
</dbReference>
<evidence type="ECO:0000256" key="2">
    <source>
        <dbReference type="ARBA" id="ARBA00023315"/>
    </source>
</evidence>
<accession>A9BD86</accession>
<dbReference type="PANTHER" id="PTHR43626">
    <property type="entry name" value="ACYL-COA N-ACYLTRANSFERASE"/>
    <property type="match status" value="1"/>
</dbReference>
<dbReference type="EMBL" id="CP000878">
    <property type="protein sequence ID" value="ABX09699.1"/>
    <property type="molecule type" value="Genomic_DNA"/>
</dbReference>
<evidence type="ECO:0000256" key="1">
    <source>
        <dbReference type="ARBA" id="ARBA00022679"/>
    </source>
</evidence>
<dbReference type="KEGG" id="pmj:P9211_17681"/>
<dbReference type="AlphaFoldDB" id="A9BD86"/>
<dbReference type="GO" id="GO:0008080">
    <property type="term" value="F:N-acetyltransferase activity"/>
    <property type="evidence" value="ECO:0007669"/>
    <property type="project" value="InterPro"/>
</dbReference>
<sequence length="153" mass="17201">MCMTSLKLIRHAPGAPGLRLLGLGPNLLPSRGLLKLQRLLDKHAFWARNRSYKSLRKLLRKSSVVITIWRDKRIVGFGRATSDGIYRAVLWDIVVAGDLQGQGLGRKVVEALLSSPSIKKAERVYLMTTNSKEFYEQVGFHESSMQSLLIKNP</sequence>
<dbReference type="InterPro" id="IPR016181">
    <property type="entry name" value="Acyl_CoA_acyltransferase"/>
</dbReference>
<evidence type="ECO:0000313" key="5">
    <source>
        <dbReference type="Proteomes" id="UP000000788"/>
    </source>
</evidence>
<name>A9BD86_PROM4</name>
<gene>
    <name evidence="4" type="ordered locus">P9211_17681</name>
</gene>
<dbReference type="InterPro" id="IPR045039">
    <property type="entry name" value="NSI-like"/>
</dbReference>
<dbReference type="InterPro" id="IPR000182">
    <property type="entry name" value="GNAT_dom"/>
</dbReference>
<dbReference type="STRING" id="93059.P9211_17681"/>
<dbReference type="Gene3D" id="3.40.630.30">
    <property type="match status" value="1"/>
</dbReference>
<keyword evidence="1 4" id="KW-0808">Transferase</keyword>
<keyword evidence="5" id="KW-1185">Reference proteome</keyword>
<reference evidence="4 5" key="1">
    <citation type="journal article" date="2007" name="PLoS Genet.">
        <title>Patterns and implications of gene gain and loss in the evolution of Prochlorococcus.</title>
        <authorList>
            <person name="Kettler G.C."/>
            <person name="Martiny A.C."/>
            <person name="Huang K."/>
            <person name="Zucker J."/>
            <person name="Coleman M.L."/>
            <person name="Rodrigue S."/>
            <person name="Chen F."/>
            <person name="Lapidus A."/>
            <person name="Ferriera S."/>
            <person name="Johnson J."/>
            <person name="Steglich C."/>
            <person name="Church G.M."/>
            <person name="Richardson P."/>
            <person name="Chisholm S.W."/>
        </authorList>
    </citation>
    <scope>NUCLEOTIDE SEQUENCE [LARGE SCALE GENOMIC DNA]</scope>
    <source>
        <strain evidence="5">MIT 9211</strain>
    </source>
</reference>
<evidence type="ECO:0000313" key="4">
    <source>
        <dbReference type="EMBL" id="ABX09699.1"/>
    </source>
</evidence>
<keyword evidence="2" id="KW-0012">Acyltransferase</keyword>
<feature type="domain" description="N-acetyltransferase" evidence="3">
    <location>
        <begin position="25"/>
        <end position="153"/>
    </location>
</feature>
<dbReference type="CDD" id="cd04301">
    <property type="entry name" value="NAT_SF"/>
    <property type="match status" value="1"/>
</dbReference>
<dbReference type="GO" id="GO:0005737">
    <property type="term" value="C:cytoplasm"/>
    <property type="evidence" value="ECO:0007669"/>
    <property type="project" value="TreeGrafter"/>
</dbReference>
<dbReference type="PROSITE" id="PS51186">
    <property type="entry name" value="GNAT"/>
    <property type="match status" value="1"/>
</dbReference>
<proteinExistence type="predicted"/>
<dbReference type="eggNOG" id="COG0454">
    <property type="taxonomic scope" value="Bacteria"/>
</dbReference>